<dbReference type="AlphaFoldDB" id="A0AAV8Q3G9"/>
<reference evidence="1 2" key="1">
    <citation type="submission" date="2022-12" db="EMBL/GenBank/DDBJ databases">
        <title>Chromosome-scale assembly of the Ensete ventricosum genome.</title>
        <authorList>
            <person name="Dussert Y."/>
            <person name="Stocks J."/>
            <person name="Wendawek A."/>
            <person name="Woldeyes F."/>
            <person name="Nichols R.A."/>
            <person name="Borrell J.S."/>
        </authorList>
    </citation>
    <scope>NUCLEOTIDE SEQUENCE [LARGE SCALE GENOMIC DNA]</scope>
    <source>
        <strain evidence="2">cv. Maze</strain>
        <tissue evidence="1">Seeds</tissue>
    </source>
</reference>
<proteinExistence type="predicted"/>
<comment type="caution">
    <text evidence="1">The sequence shown here is derived from an EMBL/GenBank/DDBJ whole genome shotgun (WGS) entry which is preliminary data.</text>
</comment>
<dbReference type="Proteomes" id="UP001222027">
    <property type="component" value="Unassembled WGS sequence"/>
</dbReference>
<sequence length="96" mass="11212">MVSDWSFSGNAYDEMQFTKLESVNKFCDQISSMFVLNVKQELPCPPEWLCFNKCHRLLQVMKTVHKLWLFMCSWMLRNLLRTGDPDEGGCPCLKVS</sequence>
<evidence type="ECO:0000313" key="2">
    <source>
        <dbReference type="Proteomes" id="UP001222027"/>
    </source>
</evidence>
<evidence type="ECO:0000313" key="1">
    <source>
        <dbReference type="EMBL" id="KAJ8465814.1"/>
    </source>
</evidence>
<gene>
    <name evidence="1" type="ORF">OPV22_028366</name>
</gene>
<name>A0AAV8Q3G9_ENSVE</name>
<keyword evidence="2" id="KW-1185">Reference proteome</keyword>
<protein>
    <submittedName>
        <fullName evidence="1">Uncharacterized protein</fullName>
    </submittedName>
</protein>
<organism evidence="1 2">
    <name type="scientific">Ensete ventricosum</name>
    <name type="common">Abyssinian banana</name>
    <name type="synonym">Musa ensete</name>
    <dbReference type="NCBI Taxonomy" id="4639"/>
    <lineage>
        <taxon>Eukaryota</taxon>
        <taxon>Viridiplantae</taxon>
        <taxon>Streptophyta</taxon>
        <taxon>Embryophyta</taxon>
        <taxon>Tracheophyta</taxon>
        <taxon>Spermatophyta</taxon>
        <taxon>Magnoliopsida</taxon>
        <taxon>Liliopsida</taxon>
        <taxon>Zingiberales</taxon>
        <taxon>Musaceae</taxon>
        <taxon>Ensete</taxon>
    </lineage>
</organism>
<dbReference type="EMBL" id="JAQQAF010000008">
    <property type="protein sequence ID" value="KAJ8465814.1"/>
    <property type="molecule type" value="Genomic_DNA"/>
</dbReference>
<accession>A0AAV8Q3G9</accession>